<dbReference type="Proteomes" id="UP000821845">
    <property type="component" value="Chromosome 1"/>
</dbReference>
<organism evidence="1 2">
    <name type="scientific">Hyalomma asiaticum</name>
    <name type="common">Tick</name>
    <dbReference type="NCBI Taxonomy" id="266040"/>
    <lineage>
        <taxon>Eukaryota</taxon>
        <taxon>Metazoa</taxon>
        <taxon>Ecdysozoa</taxon>
        <taxon>Arthropoda</taxon>
        <taxon>Chelicerata</taxon>
        <taxon>Arachnida</taxon>
        <taxon>Acari</taxon>
        <taxon>Parasitiformes</taxon>
        <taxon>Ixodida</taxon>
        <taxon>Ixodoidea</taxon>
        <taxon>Ixodidae</taxon>
        <taxon>Hyalomminae</taxon>
        <taxon>Hyalomma</taxon>
    </lineage>
</organism>
<name>A0ACB7TM47_HYAAI</name>
<evidence type="ECO:0000313" key="2">
    <source>
        <dbReference type="Proteomes" id="UP000821845"/>
    </source>
</evidence>
<accession>A0ACB7TM47</accession>
<comment type="caution">
    <text evidence="1">The sequence shown here is derived from an EMBL/GenBank/DDBJ whole genome shotgun (WGS) entry which is preliminary data.</text>
</comment>
<dbReference type="EMBL" id="CM023481">
    <property type="protein sequence ID" value="KAH6948241.1"/>
    <property type="molecule type" value="Genomic_DNA"/>
</dbReference>
<gene>
    <name evidence="1" type="ORF">HPB50_023289</name>
</gene>
<proteinExistence type="predicted"/>
<sequence>MEFFLTSSAMARRKRSLPPHRVRRSEGSRRYGGYHLSAGLILLLPFSSIAAVKLVLCSMLLSRLAKNRIEKVLAPGTSSKEKMTPSVHEELDKAVYTWHAIIENCFTHSGFKLGDSEDDSADNPAESSEAMRPPAETIATWAALQDAREVPPSVELEDFVDANTDMVAHEELNDEDIIKSVRDEAHSDDDTAPNLPPPPSTARVLDAYDVLRNFMAAHDDDVTMQLHAEYENHFMPLLGKNRKQPTLY</sequence>
<reference evidence="1" key="1">
    <citation type="submission" date="2020-05" db="EMBL/GenBank/DDBJ databases">
        <title>Large-scale comparative analyses of tick genomes elucidate their genetic diversity and vector capacities.</title>
        <authorList>
            <person name="Jia N."/>
            <person name="Wang J."/>
            <person name="Shi W."/>
            <person name="Du L."/>
            <person name="Sun Y."/>
            <person name="Zhan W."/>
            <person name="Jiang J."/>
            <person name="Wang Q."/>
            <person name="Zhang B."/>
            <person name="Ji P."/>
            <person name="Sakyi L.B."/>
            <person name="Cui X."/>
            <person name="Yuan T."/>
            <person name="Jiang B."/>
            <person name="Yang W."/>
            <person name="Lam T.T.-Y."/>
            <person name="Chang Q."/>
            <person name="Ding S."/>
            <person name="Wang X."/>
            <person name="Zhu J."/>
            <person name="Ruan X."/>
            <person name="Zhao L."/>
            <person name="Wei J."/>
            <person name="Que T."/>
            <person name="Du C."/>
            <person name="Cheng J."/>
            <person name="Dai P."/>
            <person name="Han X."/>
            <person name="Huang E."/>
            <person name="Gao Y."/>
            <person name="Liu J."/>
            <person name="Shao H."/>
            <person name="Ye R."/>
            <person name="Li L."/>
            <person name="Wei W."/>
            <person name="Wang X."/>
            <person name="Wang C."/>
            <person name="Yang T."/>
            <person name="Huo Q."/>
            <person name="Li W."/>
            <person name="Guo W."/>
            <person name="Chen H."/>
            <person name="Zhou L."/>
            <person name="Ni X."/>
            <person name="Tian J."/>
            <person name="Zhou Y."/>
            <person name="Sheng Y."/>
            <person name="Liu T."/>
            <person name="Pan Y."/>
            <person name="Xia L."/>
            <person name="Li J."/>
            <person name="Zhao F."/>
            <person name="Cao W."/>
        </authorList>
    </citation>
    <scope>NUCLEOTIDE SEQUENCE</scope>
    <source>
        <strain evidence="1">Hyas-2018</strain>
    </source>
</reference>
<keyword evidence="2" id="KW-1185">Reference proteome</keyword>
<protein>
    <submittedName>
        <fullName evidence="1">Uncharacterized protein</fullName>
    </submittedName>
</protein>
<evidence type="ECO:0000313" key="1">
    <source>
        <dbReference type="EMBL" id="KAH6948241.1"/>
    </source>
</evidence>